<dbReference type="Proteomes" id="UP001320715">
    <property type="component" value="Unassembled WGS sequence"/>
</dbReference>
<dbReference type="EMBL" id="JAAAML010000002">
    <property type="protein sequence ID" value="MCO6408527.1"/>
    <property type="molecule type" value="Genomic_DNA"/>
</dbReference>
<dbReference type="InterPro" id="IPR036291">
    <property type="entry name" value="NAD(P)-bd_dom_sf"/>
</dbReference>
<keyword evidence="3" id="KW-0520">NAD</keyword>
<dbReference type="CDD" id="cd12173">
    <property type="entry name" value="PGDH_4"/>
    <property type="match status" value="1"/>
</dbReference>
<evidence type="ECO:0000256" key="2">
    <source>
        <dbReference type="ARBA" id="ARBA00023002"/>
    </source>
</evidence>
<sequence>MADIVITEFMDEAAVGRLVRVHDTLYDPKLVDDPAALHDHLTSARALIVRNRTQVRETLLSMGPKLRVVGRLGVGLDNIDVVACKARSISVIPATGANDLSVAEYVITSALMLLRSAFLRTADVVAGEWPRQSMMGRELAGKTIGLIGYGSIAREVAWRAHMMGMQIVAYDPYLMADHPGWQIARNVSLDAVLELSDVVSLHTPLTDATRNIINDEALSRMKPDAILINAARGGIVDEAALAEALKAGRLGGAALDVFETEPLTAEAGATFKGLENLVLTPHIAGVTGESNERVSHLIADKVLEALGSKA</sequence>
<accession>A0ABT1CQP3</accession>
<reference evidence="7 8" key="1">
    <citation type="submission" date="2020-01" db="EMBL/GenBank/DDBJ databases">
        <title>Genomes of bacteria type strains.</title>
        <authorList>
            <person name="Chen J."/>
            <person name="Zhu S."/>
            <person name="Yang J."/>
        </authorList>
    </citation>
    <scope>NUCLEOTIDE SEQUENCE [LARGE SCALE GENOMIC DNA]</scope>
    <source>
        <strain evidence="7 8">DSM 16655</strain>
    </source>
</reference>
<organism evidence="7 8">
    <name type="scientific">Hoeflea alexandrii</name>
    <dbReference type="NCBI Taxonomy" id="288436"/>
    <lineage>
        <taxon>Bacteria</taxon>
        <taxon>Pseudomonadati</taxon>
        <taxon>Pseudomonadota</taxon>
        <taxon>Alphaproteobacteria</taxon>
        <taxon>Hyphomicrobiales</taxon>
        <taxon>Rhizobiaceae</taxon>
        <taxon>Hoeflea</taxon>
    </lineage>
</organism>
<dbReference type="PANTHER" id="PTHR42789:SF1">
    <property type="entry name" value="D-ISOMER SPECIFIC 2-HYDROXYACID DEHYDROGENASE FAMILY PROTEIN (AFU_ORTHOLOGUE AFUA_6G10090)"/>
    <property type="match status" value="1"/>
</dbReference>
<comment type="caution">
    <text evidence="7">The sequence shown here is derived from an EMBL/GenBank/DDBJ whole genome shotgun (WGS) entry which is preliminary data.</text>
</comment>
<comment type="similarity">
    <text evidence="1 4">Belongs to the D-isomer specific 2-hydroxyacid dehydrogenase family.</text>
</comment>
<proteinExistence type="inferred from homology"/>
<evidence type="ECO:0000256" key="1">
    <source>
        <dbReference type="ARBA" id="ARBA00005854"/>
    </source>
</evidence>
<gene>
    <name evidence="7" type="ORF">GTW23_10115</name>
</gene>
<dbReference type="InterPro" id="IPR006139">
    <property type="entry name" value="D-isomer_2_OHA_DH_cat_dom"/>
</dbReference>
<name>A0ABT1CQP3_9HYPH</name>
<dbReference type="InterPro" id="IPR006140">
    <property type="entry name" value="D-isomer_DH_NAD-bd"/>
</dbReference>
<evidence type="ECO:0000256" key="4">
    <source>
        <dbReference type="RuleBase" id="RU003719"/>
    </source>
</evidence>
<keyword evidence="2 4" id="KW-0560">Oxidoreductase</keyword>
<protein>
    <submittedName>
        <fullName evidence="7">3-phosphoglycerate dehydrogenase</fullName>
    </submittedName>
</protein>
<dbReference type="InterPro" id="IPR050857">
    <property type="entry name" value="D-2-hydroxyacid_DH"/>
</dbReference>
<dbReference type="PROSITE" id="PS00670">
    <property type="entry name" value="D_2_HYDROXYACID_DH_2"/>
    <property type="match status" value="1"/>
</dbReference>
<dbReference type="Pfam" id="PF00389">
    <property type="entry name" value="2-Hacid_dh"/>
    <property type="match status" value="1"/>
</dbReference>
<dbReference type="SUPFAM" id="SSF51735">
    <property type="entry name" value="NAD(P)-binding Rossmann-fold domains"/>
    <property type="match status" value="1"/>
</dbReference>
<feature type="domain" description="D-isomer specific 2-hydroxyacid dehydrogenase catalytic" evidence="5">
    <location>
        <begin position="31"/>
        <end position="308"/>
    </location>
</feature>
<dbReference type="InterPro" id="IPR029753">
    <property type="entry name" value="D-isomer_DH_CS"/>
</dbReference>
<evidence type="ECO:0000259" key="6">
    <source>
        <dbReference type="Pfam" id="PF02826"/>
    </source>
</evidence>
<keyword evidence="8" id="KW-1185">Reference proteome</keyword>
<dbReference type="PROSITE" id="PS00671">
    <property type="entry name" value="D_2_HYDROXYACID_DH_3"/>
    <property type="match status" value="1"/>
</dbReference>
<evidence type="ECO:0000256" key="3">
    <source>
        <dbReference type="ARBA" id="ARBA00023027"/>
    </source>
</evidence>
<evidence type="ECO:0000313" key="7">
    <source>
        <dbReference type="EMBL" id="MCO6408527.1"/>
    </source>
</evidence>
<dbReference type="SUPFAM" id="SSF52283">
    <property type="entry name" value="Formate/glycerate dehydrogenase catalytic domain-like"/>
    <property type="match status" value="1"/>
</dbReference>
<dbReference type="Gene3D" id="3.40.50.720">
    <property type="entry name" value="NAD(P)-binding Rossmann-like Domain"/>
    <property type="match status" value="2"/>
</dbReference>
<dbReference type="RefSeq" id="WP_152011305.1">
    <property type="nucleotide sequence ID" value="NZ_JAAAML010000002.1"/>
</dbReference>
<evidence type="ECO:0000313" key="8">
    <source>
        <dbReference type="Proteomes" id="UP001320715"/>
    </source>
</evidence>
<evidence type="ECO:0000259" key="5">
    <source>
        <dbReference type="Pfam" id="PF00389"/>
    </source>
</evidence>
<dbReference type="Pfam" id="PF02826">
    <property type="entry name" value="2-Hacid_dh_C"/>
    <property type="match status" value="1"/>
</dbReference>
<dbReference type="PANTHER" id="PTHR42789">
    <property type="entry name" value="D-ISOMER SPECIFIC 2-HYDROXYACID DEHYDROGENASE FAMILY PROTEIN (AFU_ORTHOLOGUE AFUA_6G10090)"/>
    <property type="match status" value="1"/>
</dbReference>
<feature type="domain" description="D-isomer specific 2-hydroxyacid dehydrogenase NAD-binding" evidence="6">
    <location>
        <begin position="109"/>
        <end position="284"/>
    </location>
</feature>